<feature type="compositionally biased region" description="Polar residues" evidence="1">
    <location>
        <begin position="98"/>
        <end position="108"/>
    </location>
</feature>
<dbReference type="EMBL" id="JAVFWL010000003">
    <property type="protein sequence ID" value="KAK6741644.1"/>
    <property type="molecule type" value="Genomic_DNA"/>
</dbReference>
<accession>A0ABR1CTH9</accession>
<feature type="region of interest" description="Disordered" evidence="1">
    <location>
        <begin position="85"/>
        <end position="126"/>
    </location>
</feature>
<reference evidence="2 3" key="1">
    <citation type="submission" date="2023-08" db="EMBL/GenBank/DDBJ databases">
        <title>A Necator americanus chromosomal reference genome.</title>
        <authorList>
            <person name="Ilik V."/>
            <person name="Petrzelkova K.J."/>
            <person name="Pardy F."/>
            <person name="Fuh T."/>
            <person name="Niatou-Singa F.S."/>
            <person name="Gouil Q."/>
            <person name="Baker L."/>
            <person name="Ritchie M.E."/>
            <person name="Jex A.R."/>
            <person name="Gazzola D."/>
            <person name="Li H."/>
            <person name="Toshio Fujiwara R."/>
            <person name="Zhan B."/>
            <person name="Aroian R.V."/>
            <person name="Pafco B."/>
            <person name="Schwarz E.M."/>
        </authorList>
    </citation>
    <scope>NUCLEOTIDE SEQUENCE [LARGE SCALE GENOMIC DNA]</scope>
    <source>
        <strain evidence="2 3">Aroian</strain>
        <tissue evidence="2">Whole animal</tissue>
    </source>
</reference>
<evidence type="ECO:0000313" key="3">
    <source>
        <dbReference type="Proteomes" id="UP001303046"/>
    </source>
</evidence>
<proteinExistence type="predicted"/>
<sequence>MRRRSGSRSRSSRKHIDLYDTSSRGCRFLEGELPRRCLVIKRTHPEEGVERTELRLVTYQKSGTRINQAHILMDAAHYLQERADDAEYESTRGGESGSRPSYSSTGTEQTRRSSDKTRGKDSSSCFCTGDRSKTEELAHFADRQELRDSLERLVTYFACRAKDTGDREWSVITGIAERLLFDVSECIKIGEPFSRDLLSRIKGLAKLVKKANLRAEELEA</sequence>
<evidence type="ECO:0000313" key="2">
    <source>
        <dbReference type="EMBL" id="KAK6741644.1"/>
    </source>
</evidence>
<protein>
    <submittedName>
        <fullName evidence="2">Uncharacterized protein</fullName>
    </submittedName>
</protein>
<name>A0ABR1CTH9_NECAM</name>
<gene>
    <name evidence="2" type="primary">Necator_chrIII.g10251</name>
    <name evidence="2" type="ORF">RB195_009486</name>
</gene>
<dbReference type="Proteomes" id="UP001303046">
    <property type="component" value="Unassembled WGS sequence"/>
</dbReference>
<keyword evidence="3" id="KW-1185">Reference proteome</keyword>
<feature type="compositionally biased region" description="Basic and acidic residues" evidence="1">
    <location>
        <begin position="109"/>
        <end position="121"/>
    </location>
</feature>
<evidence type="ECO:0000256" key="1">
    <source>
        <dbReference type="SAM" id="MobiDB-lite"/>
    </source>
</evidence>
<comment type="caution">
    <text evidence="2">The sequence shown here is derived from an EMBL/GenBank/DDBJ whole genome shotgun (WGS) entry which is preliminary data.</text>
</comment>
<organism evidence="2 3">
    <name type="scientific">Necator americanus</name>
    <name type="common">Human hookworm</name>
    <dbReference type="NCBI Taxonomy" id="51031"/>
    <lineage>
        <taxon>Eukaryota</taxon>
        <taxon>Metazoa</taxon>
        <taxon>Ecdysozoa</taxon>
        <taxon>Nematoda</taxon>
        <taxon>Chromadorea</taxon>
        <taxon>Rhabditida</taxon>
        <taxon>Rhabditina</taxon>
        <taxon>Rhabditomorpha</taxon>
        <taxon>Strongyloidea</taxon>
        <taxon>Ancylostomatidae</taxon>
        <taxon>Bunostominae</taxon>
        <taxon>Necator</taxon>
    </lineage>
</organism>